<gene>
    <name evidence="1" type="primary">R1A1-elementORF2_476</name>
    <name evidence="1" type="ORF">CEXT_180371</name>
</gene>
<evidence type="ECO:0000313" key="2">
    <source>
        <dbReference type="Proteomes" id="UP001054945"/>
    </source>
</evidence>
<dbReference type="Proteomes" id="UP001054945">
    <property type="component" value="Unassembled WGS sequence"/>
</dbReference>
<accession>A0AAV4XXT6</accession>
<dbReference type="SUPFAM" id="SSF53098">
    <property type="entry name" value="Ribonuclease H-like"/>
    <property type="match status" value="1"/>
</dbReference>
<evidence type="ECO:0000313" key="1">
    <source>
        <dbReference type="EMBL" id="GIY99113.1"/>
    </source>
</evidence>
<dbReference type="EMBL" id="BPLR01001006">
    <property type="protein sequence ID" value="GIY99113.1"/>
    <property type="molecule type" value="Genomic_DNA"/>
</dbReference>
<name>A0AAV4XXT6_CAEEX</name>
<reference evidence="1 2" key="1">
    <citation type="submission" date="2021-06" db="EMBL/GenBank/DDBJ databases">
        <title>Caerostris extrusa draft genome.</title>
        <authorList>
            <person name="Kono N."/>
            <person name="Arakawa K."/>
        </authorList>
    </citation>
    <scope>NUCLEOTIDE SEQUENCE [LARGE SCALE GENOMIC DNA]</scope>
</reference>
<dbReference type="AlphaFoldDB" id="A0AAV4XXT6"/>
<comment type="caution">
    <text evidence="1">The sequence shown here is derived from an EMBL/GenBank/DDBJ whole genome shotgun (WGS) entry which is preliminary data.</text>
</comment>
<evidence type="ECO:0008006" key="3">
    <source>
        <dbReference type="Google" id="ProtNLM"/>
    </source>
</evidence>
<dbReference type="InterPro" id="IPR012337">
    <property type="entry name" value="RNaseH-like_sf"/>
</dbReference>
<sequence>MGGTSLENRRSKGWWHKTGAFRLFTSVVPSIHTETTPFLTLLFTSPPWNRFKISWQHFDHDISGLSIYTDGSKFNNNTGCALVVFRDGIEVHHLLCKLNPEATVFLAELKAIEMAVNLVVSQSMVNAEIISDSRAHVDTAGNEAADAYAKLSVGNDSIDCKLELPKAILKIFLQQDTLQQWQVGWNSSLKGRAVFDLCPKVHLKRLHGNFYINQLITGHGALAQYQGKFFGKDDFCSCGKAVEDRLHLVFHCKRWQGLRDKWFSA</sequence>
<dbReference type="GO" id="GO:0003676">
    <property type="term" value="F:nucleic acid binding"/>
    <property type="evidence" value="ECO:0007669"/>
    <property type="project" value="InterPro"/>
</dbReference>
<dbReference type="Gene3D" id="3.30.420.10">
    <property type="entry name" value="Ribonuclease H-like superfamily/Ribonuclease H"/>
    <property type="match status" value="1"/>
</dbReference>
<protein>
    <recommendedName>
        <fullName evidence="3">RNase H type-1 domain-containing protein</fullName>
    </recommendedName>
</protein>
<keyword evidence="2" id="KW-1185">Reference proteome</keyword>
<proteinExistence type="predicted"/>
<organism evidence="1 2">
    <name type="scientific">Caerostris extrusa</name>
    <name type="common">Bark spider</name>
    <name type="synonym">Caerostris bankana</name>
    <dbReference type="NCBI Taxonomy" id="172846"/>
    <lineage>
        <taxon>Eukaryota</taxon>
        <taxon>Metazoa</taxon>
        <taxon>Ecdysozoa</taxon>
        <taxon>Arthropoda</taxon>
        <taxon>Chelicerata</taxon>
        <taxon>Arachnida</taxon>
        <taxon>Araneae</taxon>
        <taxon>Araneomorphae</taxon>
        <taxon>Entelegynae</taxon>
        <taxon>Araneoidea</taxon>
        <taxon>Araneidae</taxon>
        <taxon>Caerostris</taxon>
    </lineage>
</organism>
<dbReference type="InterPro" id="IPR036397">
    <property type="entry name" value="RNaseH_sf"/>
</dbReference>